<accession>A0A1G6USQ3</accession>
<reference evidence="3 4" key="1">
    <citation type="submission" date="2016-10" db="EMBL/GenBank/DDBJ databases">
        <authorList>
            <person name="de Groot N.N."/>
        </authorList>
    </citation>
    <scope>NUCLEOTIDE SEQUENCE [LARGE SCALE GENOMIC DNA]</scope>
    <source>
        <strain evidence="3 4">MON 2.2</strain>
    </source>
</reference>
<dbReference type="Pfam" id="PF01381">
    <property type="entry name" value="HTH_3"/>
    <property type="match status" value="1"/>
</dbReference>
<feature type="domain" description="HTH cro/C1-type" evidence="2">
    <location>
        <begin position="13"/>
        <end position="60"/>
    </location>
</feature>
<feature type="compositionally biased region" description="Acidic residues" evidence="1">
    <location>
        <begin position="198"/>
        <end position="208"/>
    </location>
</feature>
<proteinExistence type="predicted"/>
<dbReference type="InterPro" id="IPR010982">
    <property type="entry name" value="Lambda_DNA-bd_dom_sf"/>
</dbReference>
<sequence>MSSERERFAQIVKLRRQQLGLTHALIAARGGPSSQTLSNVEMATGSSPSPSTLRKLDEALEWQAGSAARALQGGRPTTRESESKQRSTRIHPSLSLVRERLREWAAGPMQEEPPSDALMLWDDRQLVEEMGRRLGSRADQIAVLRDREYSRASSVPEVGSRSQVDVTDASFTPDHYTLAADRQDEPTAYDRATADQDLAGEESQEDRS</sequence>
<dbReference type="RefSeq" id="WP_090591118.1">
    <property type="nucleotide sequence ID" value="NZ_LT629688.1"/>
</dbReference>
<evidence type="ECO:0000313" key="4">
    <source>
        <dbReference type="Proteomes" id="UP000198546"/>
    </source>
</evidence>
<dbReference type="CDD" id="cd00093">
    <property type="entry name" value="HTH_XRE"/>
    <property type="match status" value="1"/>
</dbReference>
<evidence type="ECO:0000256" key="1">
    <source>
        <dbReference type="SAM" id="MobiDB-lite"/>
    </source>
</evidence>
<dbReference type="Gene3D" id="1.10.260.40">
    <property type="entry name" value="lambda repressor-like DNA-binding domains"/>
    <property type="match status" value="1"/>
</dbReference>
<dbReference type="AlphaFoldDB" id="A0A1G6USQ3"/>
<gene>
    <name evidence="3" type="ORF">SAMN04489747_0943</name>
</gene>
<feature type="region of interest" description="Disordered" evidence="1">
    <location>
        <begin position="31"/>
        <end position="52"/>
    </location>
</feature>
<feature type="region of interest" description="Disordered" evidence="1">
    <location>
        <begin position="148"/>
        <end position="208"/>
    </location>
</feature>
<dbReference type="STRING" id="675864.SAMN04489747_0943"/>
<dbReference type="OrthoDB" id="4533699at2"/>
<organism evidence="3 4">
    <name type="scientific">Auraticoccus monumenti</name>
    <dbReference type="NCBI Taxonomy" id="675864"/>
    <lineage>
        <taxon>Bacteria</taxon>
        <taxon>Bacillati</taxon>
        <taxon>Actinomycetota</taxon>
        <taxon>Actinomycetes</taxon>
        <taxon>Propionibacteriales</taxon>
        <taxon>Propionibacteriaceae</taxon>
        <taxon>Auraticoccus</taxon>
    </lineage>
</organism>
<keyword evidence="4" id="KW-1185">Reference proteome</keyword>
<dbReference type="SUPFAM" id="SSF47413">
    <property type="entry name" value="lambda repressor-like DNA-binding domains"/>
    <property type="match status" value="1"/>
</dbReference>
<dbReference type="Proteomes" id="UP000198546">
    <property type="component" value="Chromosome i"/>
</dbReference>
<feature type="region of interest" description="Disordered" evidence="1">
    <location>
        <begin position="67"/>
        <end position="90"/>
    </location>
</feature>
<dbReference type="InterPro" id="IPR001387">
    <property type="entry name" value="Cro/C1-type_HTH"/>
</dbReference>
<name>A0A1G6USQ3_9ACTN</name>
<dbReference type="EMBL" id="LT629688">
    <property type="protein sequence ID" value="SDD43597.1"/>
    <property type="molecule type" value="Genomic_DNA"/>
</dbReference>
<protein>
    <submittedName>
        <fullName evidence="3">Helix-turn-helix domain-containing protein</fullName>
    </submittedName>
</protein>
<evidence type="ECO:0000259" key="2">
    <source>
        <dbReference type="Pfam" id="PF01381"/>
    </source>
</evidence>
<evidence type="ECO:0000313" key="3">
    <source>
        <dbReference type="EMBL" id="SDD43597.1"/>
    </source>
</evidence>
<feature type="compositionally biased region" description="Polar residues" evidence="1">
    <location>
        <begin position="32"/>
        <end position="52"/>
    </location>
</feature>
<dbReference type="GO" id="GO:0003677">
    <property type="term" value="F:DNA binding"/>
    <property type="evidence" value="ECO:0007669"/>
    <property type="project" value="InterPro"/>
</dbReference>